<accession>A0AAV9H1N1</accession>
<protein>
    <recommendedName>
        <fullName evidence="4">Secreted protein</fullName>
    </recommendedName>
</protein>
<name>A0AAV9H1N1_9PEZI</name>
<evidence type="ECO:0000256" key="1">
    <source>
        <dbReference type="SAM" id="SignalP"/>
    </source>
</evidence>
<dbReference type="AlphaFoldDB" id="A0AAV9H1N1"/>
<evidence type="ECO:0008006" key="4">
    <source>
        <dbReference type="Google" id="ProtNLM"/>
    </source>
</evidence>
<dbReference type="EMBL" id="MU865917">
    <property type="protein sequence ID" value="KAK4454227.1"/>
    <property type="molecule type" value="Genomic_DNA"/>
</dbReference>
<dbReference type="Proteomes" id="UP001321760">
    <property type="component" value="Unassembled WGS sequence"/>
</dbReference>
<comment type="caution">
    <text evidence="2">The sequence shown here is derived from an EMBL/GenBank/DDBJ whole genome shotgun (WGS) entry which is preliminary data.</text>
</comment>
<organism evidence="2 3">
    <name type="scientific">Podospora aff. communis PSN243</name>
    <dbReference type="NCBI Taxonomy" id="3040156"/>
    <lineage>
        <taxon>Eukaryota</taxon>
        <taxon>Fungi</taxon>
        <taxon>Dikarya</taxon>
        <taxon>Ascomycota</taxon>
        <taxon>Pezizomycotina</taxon>
        <taxon>Sordariomycetes</taxon>
        <taxon>Sordariomycetidae</taxon>
        <taxon>Sordariales</taxon>
        <taxon>Podosporaceae</taxon>
        <taxon>Podospora</taxon>
    </lineage>
</organism>
<keyword evidence="3" id="KW-1185">Reference proteome</keyword>
<keyword evidence="1" id="KW-0732">Signal</keyword>
<feature type="chain" id="PRO_5043496882" description="Secreted protein" evidence="1">
    <location>
        <begin position="16"/>
        <end position="112"/>
    </location>
</feature>
<reference evidence="2" key="1">
    <citation type="journal article" date="2023" name="Mol. Phylogenet. Evol.">
        <title>Genome-scale phylogeny and comparative genomics of the fungal order Sordariales.</title>
        <authorList>
            <person name="Hensen N."/>
            <person name="Bonometti L."/>
            <person name="Westerberg I."/>
            <person name="Brannstrom I.O."/>
            <person name="Guillou S."/>
            <person name="Cros-Aarteil S."/>
            <person name="Calhoun S."/>
            <person name="Haridas S."/>
            <person name="Kuo A."/>
            <person name="Mondo S."/>
            <person name="Pangilinan J."/>
            <person name="Riley R."/>
            <person name="LaButti K."/>
            <person name="Andreopoulos B."/>
            <person name="Lipzen A."/>
            <person name="Chen C."/>
            <person name="Yan M."/>
            <person name="Daum C."/>
            <person name="Ng V."/>
            <person name="Clum A."/>
            <person name="Steindorff A."/>
            <person name="Ohm R.A."/>
            <person name="Martin F."/>
            <person name="Silar P."/>
            <person name="Natvig D.O."/>
            <person name="Lalanne C."/>
            <person name="Gautier V."/>
            <person name="Ament-Velasquez S.L."/>
            <person name="Kruys A."/>
            <person name="Hutchinson M.I."/>
            <person name="Powell A.J."/>
            <person name="Barry K."/>
            <person name="Miller A.N."/>
            <person name="Grigoriev I.V."/>
            <person name="Debuchy R."/>
            <person name="Gladieux P."/>
            <person name="Hiltunen Thoren M."/>
            <person name="Johannesson H."/>
        </authorList>
    </citation>
    <scope>NUCLEOTIDE SEQUENCE</scope>
    <source>
        <strain evidence="2">PSN243</strain>
    </source>
</reference>
<feature type="signal peptide" evidence="1">
    <location>
        <begin position="1"/>
        <end position="15"/>
    </location>
</feature>
<sequence length="112" mass="12983">MVSVFLLLQLIFSLAKNKAVPSSVFRGGGKRELRVVRWVPPFRSLRDNRQQQPTAKRECRSRGFLFFANQLVSSLTRRIRLQTSPNRPPRPSFSLLLPYFNRHPSLMPHAPL</sequence>
<reference evidence="2" key="2">
    <citation type="submission" date="2023-05" db="EMBL/GenBank/DDBJ databases">
        <authorList>
            <consortium name="Lawrence Berkeley National Laboratory"/>
            <person name="Steindorff A."/>
            <person name="Hensen N."/>
            <person name="Bonometti L."/>
            <person name="Westerberg I."/>
            <person name="Brannstrom I.O."/>
            <person name="Guillou S."/>
            <person name="Cros-Aarteil S."/>
            <person name="Calhoun S."/>
            <person name="Haridas S."/>
            <person name="Kuo A."/>
            <person name="Mondo S."/>
            <person name="Pangilinan J."/>
            <person name="Riley R."/>
            <person name="Labutti K."/>
            <person name="Andreopoulos B."/>
            <person name="Lipzen A."/>
            <person name="Chen C."/>
            <person name="Yanf M."/>
            <person name="Daum C."/>
            <person name="Ng V."/>
            <person name="Clum A."/>
            <person name="Ohm R."/>
            <person name="Martin F."/>
            <person name="Silar P."/>
            <person name="Natvig D."/>
            <person name="Lalanne C."/>
            <person name="Gautier V."/>
            <person name="Ament-Velasquez S.L."/>
            <person name="Kruys A."/>
            <person name="Hutchinson M.I."/>
            <person name="Powell A.J."/>
            <person name="Barry K."/>
            <person name="Miller A.N."/>
            <person name="Grigoriev I.V."/>
            <person name="Debuchy R."/>
            <person name="Gladieux P."/>
            <person name="Thoren M.H."/>
            <person name="Johannesson H."/>
        </authorList>
    </citation>
    <scope>NUCLEOTIDE SEQUENCE</scope>
    <source>
        <strain evidence="2">PSN243</strain>
    </source>
</reference>
<evidence type="ECO:0000313" key="2">
    <source>
        <dbReference type="EMBL" id="KAK4454227.1"/>
    </source>
</evidence>
<proteinExistence type="predicted"/>
<gene>
    <name evidence="2" type="ORF">QBC34DRAFT_392866</name>
</gene>
<evidence type="ECO:0000313" key="3">
    <source>
        <dbReference type="Proteomes" id="UP001321760"/>
    </source>
</evidence>